<dbReference type="EC" id="1.1.1.302" evidence="3"/>
<accession>A0A5N5WKF4</accession>
<evidence type="ECO:0000256" key="10">
    <source>
        <dbReference type="SAM" id="MobiDB-lite"/>
    </source>
</evidence>
<evidence type="ECO:0000256" key="4">
    <source>
        <dbReference type="ARBA" id="ARBA00015035"/>
    </source>
</evidence>
<reference evidence="12 13" key="1">
    <citation type="submission" date="2019-04" db="EMBL/GenBank/DDBJ databases">
        <title>Friends and foes A comparative genomics study of 23 Aspergillus species from section Flavi.</title>
        <authorList>
            <consortium name="DOE Joint Genome Institute"/>
            <person name="Kjaerbolling I."/>
            <person name="Vesth T."/>
            <person name="Frisvad J.C."/>
            <person name="Nybo J.L."/>
            <person name="Theobald S."/>
            <person name="Kildgaard S."/>
            <person name="Isbrandt T."/>
            <person name="Kuo A."/>
            <person name="Sato A."/>
            <person name="Lyhne E.K."/>
            <person name="Kogle M.E."/>
            <person name="Wiebenga A."/>
            <person name="Kun R.S."/>
            <person name="Lubbers R.J."/>
            <person name="Makela M.R."/>
            <person name="Barry K."/>
            <person name="Chovatia M."/>
            <person name="Clum A."/>
            <person name="Daum C."/>
            <person name="Haridas S."/>
            <person name="He G."/>
            <person name="LaButti K."/>
            <person name="Lipzen A."/>
            <person name="Mondo S."/>
            <person name="Riley R."/>
            <person name="Salamov A."/>
            <person name="Simmons B.A."/>
            <person name="Magnuson J.K."/>
            <person name="Henrissat B."/>
            <person name="Mortensen U.H."/>
            <person name="Larsen T.O."/>
            <person name="Devries R.P."/>
            <person name="Grigoriev I.V."/>
            <person name="Machida M."/>
            <person name="Baker S.E."/>
            <person name="Andersen M.R."/>
        </authorList>
    </citation>
    <scope>NUCLEOTIDE SEQUENCE [LARGE SCALE GENOMIC DNA]</scope>
    <source>
        <strain evidence="12 13">CBS 151.66</strain>
    </source>
</reference>
<keyword evidence="13" id="KW-1185">Reference proteome</keyword>
<dbReference type="PANTHER" id="PTHR38011:SF11">
    <property type="entry name" value="2,5-DIAMINO-6-RIBOSYLAMINO-4(3H)-PYRIMIDINONE 5'-PHOSPHATE REDUCTASE"/>
    <property type="match status" value="1"/>
</dbReference>
<dbReference type="AlphaFoldDB" id="A0A5N5WKF4"/>
<feature type="compositionally biased region" description="Polar residues" evidence="10">
    <location>
        <begin position="32"/>
        <end position="47"/>
    </location>
</feature>
<evidence type="ECO:0000256" key="8">
    <source>
        <dbReference type="ARBA" id="ARBA00047550"/>
    </source>
</evidence>
<comment type="function">
    <text evidence="1">Catalyzes an early step in riboflavin biosynthesis, the NADPH-dependent reduction of the ribose side chain of 2,5-diamino-6-ribosylamino-4(3H)-pyrimidinone 5'-phosphate, yielding 2,5-diamino-6-ribitylamino-4(3H)-pyrimidinone 5'-phosphate.</text>
</comment>
<proteinExistence type="inferred from homology"/>
<organism evidence="12 13">
    <name type="scientific">Aspergillus leporis</name>
    <dbReference type="NCBI Taxonomy" id="41062"/>
    <lineage>
        <taxon>Eukaryota</taxon>
        <taxon>Fungi</taxon>
        <taxon>Dikarya</taxon>
        <taxon>Ascomycota</taxon>
        <taxon>Pezizomycotina</taxon>
        <taxon>Eurotiomycetes</taxon>
        <taxon>Eurotiomycetidae</taxon>
        <taxon>Eurotiales</taxon>
        <taxon>Aspergillaceae</taxon>
        <taxon>Aspergillus</taxon>
        <taxon>Aspergillus subgen. Circumdati</taxon>
    </lineage>
</organism>
<evidence type="ECO:0000256" key="7">
    <source>
        <dbReference type="ARBA" id="ARBA00031630"/>
    </source>
</evidence>
<evidence type="ECO:0000259" key="11">
    <source>
        <dbReference type="Pfam" id="PF01872"/>
    </source>
</evidence>
<dbReference type="Pfam" id="PF01872">
    <property type="entry name" value="RibD_C"/>
    <property type="match status" value="1"/>
</dbReference>
<dbReference type="GO" id="GO:0009231">
    <property type="term" value="P:riboflavin biosynthetic process"/>
    <property type="evidence" value="ECO:0007669"/>
    <property type="project" value="UniProtKB-KW"/>
</dbReference>
<keyword evidence="5" id="KW-0686">Riboflavin biosynthesis</keyword>
<dbReference type="InterPro" id="IPR002734">
    <property type="entry name" value="RibDG_C"/>
</dbReference>
<dbReference type="SUPFAM" id="SSF53597">
    <property type="entry name" value="Dihydrofolate reductase-like"/>
    <property type="match status" value="1"/>
</dbReference>
<dbReference type="Gene3D" id="3.40.430.10">
    <property type="entry name" value="Dihydrofolate Reductase, subunit A"/>
    <property type="match status" value="1"/>
</dbReference>
<protein>
    <recommendedName>
        <fullName evidence="4">2,5-diamino-6-ribosylamino-4(3H)-pyrimidinone 5'-phosphate reductase</fullName>
        <ecNumber evidence="3">1.1.1.302</ecNumber>
    </recommendedName>
    <alternativeName>
        <fullName evidence="7">2,5-diamino-6-(5-phospho-D-ribosylamino)pyrimidin-4(3H)-one reductase</fullName>
    </alternativeName>
    <alternativeName>
        <fullName evidence="6">2,5-diamino-6-ribitylamino-4(3H)-pyrimidinone 5'-phosphate synthase</fullName>
    </alternativeName>
</protein>
<dbReference type="Proteomes" id="UP000326565">
    <property type="component" value="Unassembled WGS sequence"/>
</dbReference>
<comment type="catalytic activity">
    <reaction evidence="9">
        <text>2,5-diamino-6-(1-D-ribitylamino)pyrimidin-4(3H)-one 5'-phosphate + NADP(+) = 2,5-diamino-6-(1-D-ribosylamino)pyrimidin-4(3H)-one 5'-phosphate + NADPH + H(+)</text>
        <dbReference type="Rhea" id="RHEA:27278"/>
        <dbReference type="ChEBI" id="CHEBI:15378"/>
        <dbReference type="ChEBI" id="CHEBI:57783"/>
        <dbReference type="ChEBI" id="CHEBI:58349"/>
        <dbReference type="ChEBI" id="CHEBI:58890"/>
        <dbReference type="ChEBI" id="CHEBI:59545"/>
        <dbReference type="EC" id="1.1.1.302"/>
    </reaction>
</comment>
<evidence type="ECO:0000256" key="9">
    <source>
        <dbReference type="ARBA" id="ARBA00049020"/>
    </source>
</evidence>
<evidence type="ECO:0000313" key="12">
    <source>
        <dbReference type="EMBL" id="KAB8067690.1"/>
    </source>
</evidence>
<feature type="region of interest" description="Disordered" evidence="10">
    <location>
        <begin position="27"/>
        <end position="47"/>
    </location>
</feature>
<evidence type="ECO:0000256" key="3">
    <source>
        <dbReference type="ARBA" id="ARBA00012851"/>
    </source>
</evidence>
<evidence type="ECO:0000256" key="5">
    <source>
        <dbReference type="ARBA" id="ARBA00022619"/>
    </source>
</evidence>
<dbReference type="GO" id="GO:0008703">
    <property type="term" value="F:5-amino-6-(5-phosphoribosylamino)uracil reductase activity"/>
    <property type="evidence" value="ECO:0007669"/>
    <property type="project" value="InterPro"/>
</dbReference>
<dbReference type="InterPro" id="IPR050765">
    <property type="entry name" value="Riboflavin_Biosynth_HTPR"/>
</dbReference>
<dbReference type="EMBL" id="ML732456">
    <property type="protein sequence ID" value="KAB8067690.1"/>
    <property type="molecule type" value="Genomic_DNA"/>
</dbReference>
<name>A0A5N5WKF4_9EURO</name>
<feature type="domain" description="Bacterial bifunctional deaminase-reductase C-terminal" evidence="11">
    <location>
        <begin position="10"/>
        <end position="182"/>
    </location>
</feature>
<comment type="similarity">
    <text evidence="2">Belongs to the HTP reductase family.</text>
</comment>
<dbReference type="OrthoDB" id="3192019at2759"/>
<comment type="catalytic activity">
    <reaction evidence="8">
        <text>2,5-diamino-6-(1-D-ribitylamino)pyrimidin-4(3H)-one 5'-phosphate + NAD(+) = 2,5-diamino-6-(1-D-ribosylamino)pyrimidin-4(3H)-one 5'-phosphate + NADH + H(+)</text>
        <dbReference type="Rhea" id="RHEA:27274"/>
        <dbReference type="ChEBI" id="CHEBI:15378"/>
        <dbReference type="ChEBI" id="CHEBI:57540"/>
        <dbReference type="ChEBI" id="CHEBI:57945"/>
        <dbReference type="ChEBI" id="CHEBI:58890"/>
        <dbReference type="ChEBI" id="CHEBI:59545"/>
        <dbReference type="EC" id="1.1.1.302"/>
    </reaction>
</comment>
<sequence length="195" mass="21942">MAKSSWTGRVFIATSLDGYIARPDGDVEWLTNPPQDSNHQPASSPRTVDNIDQHMARVDCMLMGRKTYAKCLSFPEWPYSTKRTFVLSRTLPPGLCQHPSTMVEVVPSLDEVGKLFERERIRSVYIDGGEVVQACLRRGWLDEIVLTHAPILLGSGIPLFRYLSRDIRMTLLGVDVIEHGMVSAHYRVVRDGDGE</sequence>
<gene>
    <name evidence="12" type="ORF">BDV29DRAFT_196238</name>
</gene>
<dbReference type="PANTHER" id="PTHR38011">
    <property type="entry name" value="DIHYDROFOLATE REDUCTASE FAMILY PROTEIN (AFU_ORTHOLOGUE AFUA_8G06820)"/>
    <property type="match status" value="1"/>
</dbReference>
<evidence type="ECO:0000256" key="1">
    <source>
        <dbReference type="ARBA" id="ARBA00003555"/>
    </source>
</evidence>
<evidence type="ECO:0000256" key="6">
    <source>
        <dbReference type="ARBA" id="ARBA00030073"/>
    </source>
</evidence>
<evidence type="ECO:0000256" key="2">
    <source>
        <dbReference type="ARBA" id="ARBA00009723"/>
    </source>
</evidence>
<dbReference type="InterPro" id="IPR024072">
    <property type="entry name" value="DHFR-like_dom_sf"/>
</dbReference>
<evidence type="ECO:0000313" key="13">
    <source>
        <dbReference type="Proteomes" id="UP000326565"/>
    </source>
</evidence>